<evidence type="ECO:0000313" key="2">
    <source>
        <dbReference type="EMBL" id="KAH0542803.1"/>
    </source>
</evidence>
<feature type="region of interest" description="Disordered" evidence="1">
    <location>
        <begin position="206"/>
        <end position="242"/>
    </location>
</feature>
<dbReference type="AlphaFoldDB" id="A0A9P8I8W3"/>
<comment type="caution">
    <text evidence="2">The sequence shown here is derived from an EMBL/GenBank/DDBJ whole genome shotgun (WGS) entry which is preliminary data.</text>
</comment>
<feature type="compositionally biased region" description="Polar residues" evidence="1">
    <location>
        <begin position="364"/>
        <end position="382"/>
    </location>
</feature>
<reference evidence="2" key="1">
    <citation type="submission" date="2021-03" db="EMBL/GenBank/DDBJ databases">
        <title>Comparative genomics and phylogenomic investigation of the class Geoglossomycetes provide insights into ecological specialization and systematics.</title>
        <authorList>
            <person name="Melie T."/>
            <person name="Pirro S."/>
            <person name="Miller A.N."/>
            <person name="Quandt A."/>
        </authorList>
    </citation>
    <scope>NUCLEOTIDE SEQUENCE</scope>
    <source>
        <strain evidence="2">GBOQ0MN5Z8</strain>
    </source>
</reference>
<feature type="region of interest" description="Disordered" evidence="1">
    <location>
        <begin position="358"/>
        <end position="448"/>
    </location>
</feature>
<protein>
    <submittedName>
        <fullName evidence="2">Uncharacterized protein</fullName>
    </submittedName>
</protein>
<proteinExistence type="predicted"/>
<dbReference type="Proteomes" id="UP000698800">
    <property type="component" value="Unassembled WGS sequence"/>
</dbReference>
<accession>A0A9P8I8W3</accession>
<organism evidence="2 3">
    <name type="scientific">Glutinoglossum americanum</name>
    <dbReference type="NCBI Taxonomy" id="1670608"/>
    <lineage>
        <taxon>Eukaryota</taxon>
        <taxon>Fungi</taxon>
        <taxon>Dikarya</taxon>
        <taxon>Ascomycota</taxon>
        <taxon>Pezizomycotina</taxon>
        <taxon>Geoglossomycetes</taxon>
        <taxon>Geoglossales</taxon>
        <taxon>Geoglossaceae</taxon>
        <taxon>Glutinoglossum</taxon>
    </lineage>
</organism>
<feature type="compositionally biased region" description="Polar residues" evidence="1">
    <location>
        <begin position="425"/>
        <end position="439"/>
    </location>
</feature>
<dbReference type="EMBL" id="JAGHQL010000046">
    <property type="protein sequence ID" value="KAH0542803.1"/>
    <property type="molecule type" value="Genomic_DNA"/>
</dbReference>
<sequence>MIRLRTSQVGLSPADVAYAIRRIVLQRRTLRAAESAAALALQNARIESILSNFPDEVPIPLPPTCEYDSRDESIICEEPVVHGHRDFWDSIVTEAGPIVNDDIGGGDGDGVTSYAQNISGLADESSTSLHDLCREGEVNQGVDYEAIDMTGVCDKLKTGGDDTPSRLGTPDFGIKEQGGAFDGACDGAGGGSEFCSPSISVSSLRCRQRDGSDGKGAGSGDGDPSSSEFEEDVLSGSEMSPQLSKLGDSALLYQRIKTVTAPEEASSLTLHHSFSTQLNFDGASESSLDHFSPSKSSIPSPPFNVVLSSPLSVSVGTQTHPRGIAQLSPSTAQCLGEATMGLPMWRASDYEVPSPQRVRRYRPRTSTYSFEESEPSSSQGYTETRAPLAQVVREGSDSTTQITEWTAPLANGDEALTEDDDQSFRRSSVATGSITGARQRNSEYAGAGPVRLPEMGFVFPTREGSRSSSVSHGPDRSPIQYARGSPVLAVPPPSPVPRAFDNFARLPDPMFPSQRIQVFNDNRSASASHFRHPRRASVLLRDPTRMLHRSDANPQELERLVMGAGSETERERRGRELALPAHWINNARTARQEFDEWIGMNGERRGRTAGRGNEISEEH</sequence>
<keyword evidence="3" id="KW-1185">Reference proteome</keyword>
<name>A0A9P8I8W3_9PEZI</name>
<dbReference type="OrthoDB" id="5421706at2759"/>
<evidence type="ECO:0000313" key="3">
    <source>
        <dbReference type="Proteomes" id="UP000698800"/>
    </source>
</evidence>
<gene>
    <name evidence="2" type="ORF">FGG08_002851</name>
</gene>
<evidence type="ECO:0000256" key="1">
    <source>
        <dbReference type="SAM" id="MobiDB-lite"/>
    </source>
</evidence>